<organism evidence="1 2">
    <name type="scientific">Portunus trituberculatus</name>
    <name type="common">Swimming crab</name>
    <name type="synonym">Neptunus trituberculatus</name>
    <dbReference type="NCBI Taxonomy" id="210409"/>
    <lineage>
        <taxon>Eukaryota</taxon>
        <taxon>Metazoa</taxon>
        <taxon>Ecdysozoa</taxon>
        <taxon>Arthropoda</taxon>
        <taxon>Crustacea</taxon>
        <taxon>Multicrustacea</taxon>
        <taxon>Malacostraca</taxon>
        <taxon>Eumalacostraca</taxon>
        <taxon>Eucarida</taxon>
        <taxon>Decapoda</taxon>
        <taxon>Pleocyemata</taxon>
        <taxon>Brachyura</taxon>
        <taxon>Eubrachyura</taxon>
        <taxon>Portunoidea</taxon>
        <taxon>Portunidae</taxon>
        <taxon>Portuninae</taxon>
        <taxon>Portunus</taxon>
    </lineage>
</organism>
<name>A0A5B7DI76_PORTR</name>
<sequence>MDHQVHAWRFEFKLGSHTANHTASCVRVPFSYFLFVLPSVLLAWE</sequence>
<dbReference type="EMBL" id="VSRR010000923">
    <property type="protein sequence ID" value="MPC20914.1"/>
    <property type="molecule type" value="Genomic_DNA"/>
</dbReference>
<dbReference type="Proteomes" id="UP000324222">
    <property type="component" value="Unassembled WGS sequence"/>
</dbReference>
<proteinExistence type="predicted"/>
<dbReference type="AlphaFoldDB" id="A0A5B7DI76"/>
<evidence type="ECO:0000313" key="2">
    <source>
        <dbReference type="Proteomes" id="UP000324222"/>
    </source>
</evidence>
<evidence type="ECO:0000313" key="1">
    <source>
        <dbReference type="EMBL" id="MPC20914.1"/>
    </source>
</evidence>
<gene>
    <name evidence="1" type="ORF">E2C01_013877</name>
</gene>
<comment type="caution">
    <text evidence="1">The sequence shown here is derived from an EMBL/GenBank/DDBJ whole genome shotgun (WGS) entry which is preliminary data.</text>
</comment>
<protein>
    <submittedName>
        <fullName evidence="1">Uncharacterized protein</fullName>
    </submittedName>
</protein>
<accession>A0A5B7DI76</accession>
<reference evidence="1 2" key="1">
    <citation type="submission" date="2019-05" db="EMBL/GenBank/DDBJ databases">
        <title>Another draft genome of Portunus trituberculatus and its Hox gene families provides insights of decapod evolution.</title>
        <authorList>
            <person name="Jeong J.-H."/>
            <person name="Song I."/>
            <person name="Kim S."/>
            <person name="Choi T."/>
            <person name="Kim D."/>
            <person name="Ryu S."/>
            <person name="Kim W."/>
        </authorList>
    </citation>
    <scope>NUCLEOTIDE SEQUENCE [LARGE SCALE GENOMIC DNA]</scope>
    <source>
        <tissue evidence="1">Muscle</tissue>
    </source>
</reference>
<keyword evidence="2" id="KW-1185">Reference proteome</keyword>